<dbReference type="Pfam" id="PF01326">
    <property type="entry name" value="PPDK_N"/>
    <property type="match status" value="1"/>
</dbReference>
<evidence type="ECO:0000256" key="5">
    <source>
        <dbReference type="ARBA" id="ARBA00022723"/>
    </source>
</evidence>
<keyword evidence="6" id="KW-0547">Nucleotide-binding</keyword>
<evidence type="ECO:0000259" key="12">
    <source>
        <dbReference type="Pfam" id="PF01326"/>
    </source>
</evidence>
<evidence type="ECO:0000256" key="4">
    <source>
        <dbReference type="ARBA" id="ARBA00022679"/>
    </source>
</evidence>
<sequence>MGNPVKKYVYQFEEGDPENKRLFGGKGASLIRMVKVGLPVPPGFIITTETCVDFYAPRKSEVDYIEFELSKNPPPEVRDKLIENVWNIINSLSLPSGLWEQVVENVKIIEQKTGKKFGDPNNPLLVSVRSGAPISMPGMMDTVLNLGLNDEVVVGLAKLTNNEWFAYDAYRRFINMFGKIVLSIDEKLFNKVFEELNEKYVKEVTQRFADEIANVKAKFPTYSPRLDAQPPRELAPNLWKRSVEYLKELVNQFKAIVKENWGEFPQDPWKQLELAVKAVFRSWMNPRAIYYRIFNKVTPDIAHCTAVNVVTMVFGNMGWDSGTGVVFTRNVATGEDELYGEYLPNAQGEDVVAGIRTPFPVAELKKMFPELYDQLYKASKQLERALKEVQDIEFTVERGKLYFLQHRDAKMTPLARVRTAVDMVKEGIITKEEAILKVKAEHVIQLLYPRIDPNAKAKPIAKGLPASPGAVSGQIVFHPDDAVAWAKEGKKVILVRIETKPDDVHGFYAAVGILTSRGGMTSHAAVVARAIGKTAVVGAEALDVREEEKHFKVGDIVVKEGDWITIDGNSGNVYLGIVPTIEGGLIPELAEILNWADEVRKLGVRANADVPEDAEVALKFGAEGIGLLRIERMFRKPERLELLRKVILSESVEERVKNLEPLASMIKEDFKGIFKIMNSKPVIVRLIDPPLHEFLPKPEEVLQEIYELKARGASENVIKEKEWLLRRVRALQEANPMLGHRGVRVGVTNPEIYYYLSKAILEATAELVKEGYNPIVEIMIPQVSDVNEIRYVKQKAILPVLEDVEKRYGVKLNVKIGTMVETVRACLAMNEIAKEIDFISFGTNDLTQAAFSFSRDDVENKFMPFYLQEKILPNNPFQTLDVKGVGKLIEIAVKSARENNPKIEIGICGEHGGDPDSIMFLYKAGLDYVSASPFRVPVARLAAAQATIKYTKKDVKVSYDV</sequence>
<dbReference type="SUPFAM" id="SSF56059">
    <property type="entry name" value="Glutathione synthetase ATP-binding domain-like"/>
    <property type="match status" value="2"/>
</dbReference>
<keyword evidence="8" id="KW-0067">ATP-binding</keyword>
<dbReference type="InterPro" id="IPR036637">
    <property type="entry name" value="Phosphohistidine_dom_sf"/>
</dbReference>
<dbReference type="InterPro" id="IPR008279">
    <property type="entry name" value="PEP-util_enz_mobile_dom"/>
</dbReference>
<keyword evidence="14" id="KW-0670">Pyruvate</keyword>
<dbReference type="InterPro" id="IPR010121">
    <property type="entry name" value="Pyruvate_phosphate_dikinase"/>
</dbReference>
<comment type="caution">
    <text evidence="14">The sequence shown here is derived from an EMBL/GenBank/DDBJ whole genome shotgun (WGS) entry which is preliminary data.</text>
</comment>
<dbReference type="Gene3D" id="3.30.470.20">
    <property type="entry name" value="ATP-grasp fold, B domain"/>
    <property type="match status" value="1"/>
</dbReference>
<dbReference type="Gene3D" id="3.20.20.60">
    <property type="entry name" value="Phosphoenolpyruvate-binding domains"/>
    <property type="match status" value="1"/>
</dbReference>
<dbReference type="Gene3D" id="3.50.30.10">
    <property type="entry name" value="Phosphohistidine domain"/>
    <property type="match status" value="1"/>
</dbReference>
<evidence type="ECO:0000313" key="14">
    <source>
        <dbReference type="EMBL" id="HFQ78895.1"/>
    </source>
</evidence>
<feature type="binding site" evidence="10">
    <location>
        <position position="845"/>
    </location>
    <ligand>
        <name>Mg(2+)</name>
        <dbReference type="ChEBI" id="CHEBI:18420"/>
    </ligand>
</feature>
<dbReference type="PANTHER" id="PTHR22931:SF9">
    <property type="entry name" value="PYRUVATE, PHOSPHATE DIKINASE 1, CHLOROPLASTIC"/>
    <property type="match status" value="1"/>
</dbReference>
<dbReference type="SUPFAM" id="SSF52009">
    <property type="entry name" value="Phosphohistidine domain"/>
    <property type="match status" value="1"/>
</dbReference>
<dbReference type="InterPro" id="IPR013815">
    <property type="entry name" value="ATP_grasp_subdomain_1"/>
</dbReference>
<dbReference type="InterPro" id="IPR002192">
    <property type="entry name" value="PPDK_AMP/ATP-bd"/>
</dbReference>
<dbReference type="PIRSF" id="PIRSF000853">
    <property type="entry name" value="PPDK"/>
    <property type="match status" value="1"/>
</dbReference>
<dbReference type="NCBIfam" id="TIGR01828">
    <property type="entry name" value="pyru_phos_dikin"/>
    <property type="match status" value="1"/>
</dbReference>
<dbReference type="PROSITE" id="PS00370">
    <property type="entry name" value="PEP_ENZYMES_PHOS_SITE"/>
    <property type="match status" value="1"/>
</dbReference>
<dbReference type="SUPFAM" id="SSF51621">
    <property type="entry name" value="Phosphoenolpyruvate/pyruvate domain"/>
    <property type="match status" value="1"/>
</dbReference>
<dbReference type="GO" id="GO:0050242">
    <property type="term" value="F:pyruvate, phosphate dikinase activity"/>
    <property type="evidence" value="ECO:0007669"/>
    <property type="project" value="UniProtKB-EC"/>
</dbReference>
<keyword evidence="5 10" id="KW-0479">Metal-binding</keyword>
<dbReference type="AlphaFoldDB" id="A0A832EM43"/>
<evidence type="ECO:0000256" key="6">
    <source>
        <dbReference type="ARBA" id="ARBA00022741"/>
    </source>
</evidence>
<protein>
    <recommendedName>
        <fullName evidence="3">pyruvate, phosphate dikinase</fullName>
        <ecNumber evidence="3">2.7.9.1</ecNumber>
    </recommendedName>
</protein>
<organism evidence="14">
    <name type="scientific">Ignisphaera aggregans</name>
    <dbReference type="NCBI Taxonomy" id="334771"/>
    <lineage>
        <taxon>Archaea</taxon>
        <taxon>Thermoproteota</taxon>
        <taxon>Thermoprotei</taxon>
        <taxon>Desulfurococcales</taxon>
        <taxon>Desulfurococcaceae</taxon>
        <taxon>Ignisphaera</taxon>
    </lineage>
</organism>
<feature type="domain" description="PEP-utilising enzyme mobile" evidence="11">
    <location>
        <begin position="490"/>
        <end position="571"/>
    </location>
</feature>
<keyword evidence="9 10" id="KW-0460">Magnesium</keyword>
<dbReference type="Pfam" id="PF00391">
    <property type="entry name" value="PEP-utilizers"/>
    <property type="match status" value="1"/>
</dbReference>
<evidence type="ECO:0000256" key="9">
    <source>
        <dbReference type="ARBA" id="ARBA00022842"/>
    </source>
</evidence>
<dbReference type="GO" id="GO:0046872">
    <property type="term" value="F:metal ion binding"/>
    <property type="evidence" value="ECO:0007669"/>
    <property type="project" value="UniProtKB-KW"/>
</dbReference>
<gene>
    <name evidence="14" type="ORF">ENT99_04225</name>
</gene>
<dbReference type="PANTHER" id="PTHR22931">
    <property type="entry name" value="PHOSPHOENOLPYRUVATE DIKINASE-RELATED"/>
    <property type="match status" value="1"/>
</dbReference>
<dbReference type="Gene3D" id="1.20.80.30">
    <property type="match status" value="1"/>
</dbReference>
<dbReference type="NCBIfam" id="NF004531">
    <property type="entry name" value="PRK05878.1"/>
    <property type="match status" value="1"/>
</dbReference>
<dbReference type="Gene3D" id="3.30.1490.20">
    <property type="entry name" value="ATP-grasp fold, A domain"/>
    <property type="match status" value="2"/>
</dbReference>
<evidence type="ECO:0000256" key="1">
    <source>
        <dbReference type="ARBA" id="ARBA00001946"/>
    </source>
</evidence>
<name>A0A832EM43_9CREN</name>
<dbReference type="Pfam" id="PF02896">
    <property type="entry name" value="PEP-utilizers_C"/>
    <property type="match status" value="1"/>
</dbReference>
<evidence type="ECO:0000259" key="11">
    <source>
        <dbReference type="Pfam" id="PF00391"/>
    </source>
</evidence>
<evidence type="ECO:0000256" key="10">
    <source>
        <dbReference type="PIRSR" id="PIRSR000853-3"/>
    </source>
</evidence>
<dbReference type="InterPro" id="IPR018274">
    <property type="entry name" value="PEP_util_AS"/>
</dbReference>
<feature type="binding site" evidence="10">
    <location>
        <position position="821"/>
    </location>
    <ligand>
        <name>Mg(2+)</name>
        <dbReference type="ChEBI" id="CHEBI:18420"/>
    </ligand>
</feature>
<evidence type="ECO:0000259" key="13">
    <source>
        <dbReference type="Pfam" id="PF02896"/>
    </source>
</evidence>
<accession>A0A832EM43</accession>
<feature type="domain" description="Pyruvate phosphate dikinase AMP/ATP-binding" evidence="12">
    <location>
        <begin position="22"/>
        <end position="358"/>
    </location>
</feature>
<comment type="cofactor">
    <cofactor evidence="1 10">
        <name>Mg(2+)</name>
        <dbReference type="ChEBI" id="CHEBI:18420"/>
    </cofactor>
</comment>
<keyword evidence="4 14" id="KW-0808">Transferase</keyword>
<comment type="similarity">
    <text evidence="2">Belongs to the PEP-utilizing enzyme family.</text>
</comment>
<evidence type="ECO:0000256" key="2">
    <source>
        <dbReference type="ARBA" id="ARBA00007837"/>
    </source>
</evidence>
<evidence type="ECO:0000256" key="7">
    <source>
        <dbReference type="ARBA" id="ARBA00022777"/>
    </source>
</evidence>
<dbReference type="InterPro" id="IPR000121">
    <property type="entry name" value="PEP_util_C"/>
</dbReference>
<dbReference type="EMBL" id="DTAU01000086">
    <property type="protein sequence ID" value="HFQ78895.1"/>
    <property type="molecule type" value="Genomic_DNA"/>
</dbReference>
<dbReference type="GO" id="GO:0016301">
    <property type="term" value="F:kinase activity"/>
    <property type="evidence" value="ECO:0007669"/>
    <property type="project" value="UniProtKB-KW"/>
</dbReference>
<dbReference type="EC" id="2.7.9.1" evidence="3"/>
<evidence type="ECO:0000256" key="3">
    <source>
        <dbReference type="ARBA" id="ARBA00011994"/>
    </source>
</evidence>
<evidence type="ECO:0000256" key="8">
    <source>
        <dbReference type="ARBA" id="ARBA00022840"/>
    </source>
</evidence>
<reference evidence="14" key="1">
    <citation type="journal article" date="2020" name="mSystems">
        <title>Genome- and Community-Level Interaction Insights into Carbon Utilization and Element Cycling Functions of Hydrothermarchaeota in Hydrothermal Sediment.</title>
        <authorList>
            <person name="Zhou Z."/>
            <person name="Liu Y."/>
            <person name="Xu W."/>
            <person name="Pan J."/>
            <person name="Luo Z.H."/>
            <person name="Li M."/>
        </authorList>
    </citation>
    <scope>NUCLEOTIDE SEQUENCE</scope>
    <source>
        <strain evidence="14">SpSt-629</strain>
    </source>
</reference>
<dbReference type="GO" id="GO:0005524">
    <property type="term" value="F:ATP binding"/>
    <property type="evidence" value="ECO:0007669"/>
    <property type="project" value="UniProtKB-KW"/>
</dbReference>
<keyword evidence="7 14" id="KW-0418">Kinase</keyword>
<dbReference type="Gene3D" id="1.10.189.10">
    <property type="entry name" value="Pyruvate Phosphate Dikinase, domain 2"/>
    <property type="match status" value="1"/>
</dbReference>
<dbReference type="InterPro" id="IPR040442">
    <property type="entry name" value="Pyrv_kinase-like_dom_sf"/>
</dbReference>
<dbReference type="InterPro" id="IPR015813">
    <property type="entry name" value="Pyrv/PenolPyrv_kinase-like_dom"/>
</dbReference>
<feature type="domain" description="PEP-utilising enzyme C-terminal" evidence="13">
    <location>
        <begin position="590"/>
        <end position="946"/>
    </location>
</feature>
<proteinExistence type="inferred from homology"/>